<dbReference type="Gene3D" id="1.10.287.1490">
    <property type="match status" value="1"/>
</dbReference>
<name>A0A0B6Y6R3_9EUPU</name>
<reference evidence="3" key="1">
    <citation type="submission" date="2014-12" db="EMBL/GenBank/DDBJ databases">
        <title>Insight into the proteome of Arion vulgaris.</title>
        <authorList>
            <person name="Aradska J."/>
            <person name="Bulat T."/>
            <person name="Smidak R."/>
            <person name="Sarate P."/>
            <person name="Gangsoo J."/>
            <person name="Sialana F."/>
            <person name="Bilban M."/>
            <person name="Lubec G."/>
        </authorList>
    </citation>
    <scope>NUCLEOTIDE SEQUENCE</scope>
    <source>
        <tissue evidence="3">Skin</tissue>
    </source>
</reference>
<keyword evidence="1" id="KW-0175">Coiled coil</keyword>
<dbReference type="AlphaFoldDB" id="A0A0B6Y6R3"/>
<gene>
    <name evidence="3" type="primary">ORF14478</name>
</gene>
<organism evidence="3">
    <name type="scientific">Arion vulgaris</name>
    <dbReference type="NCBI Taxonomy" id="1028688"/>
    <lineage>
        <taxon>Eukaryota</taxon>
        <taxon>Metazoa</taxon>
        <taxon>Spiralia</taxon>
        <taxon>Lophotrochozoa</taxon>
        <taxon>Mollusca</taxon>
        <taxon>Gastropoda</taxon>
        <taxon>Heterobranchia</taxon>
        <taxon>Euthyneura</taxon>
        <taxon>Panpulmonata</taxon>
        <taxon>Eupulmonata</taxon>
        <taxon>Stylommatophora</taxon>
        <taxon>Helicina</taxon>
        <taxon>Arionoidea</taxon>
        <taxon>Arionidae</taxon>
        <taxon>Arion</taxon>
    </lineage>
</organism>
<dbReference type="EMBL" id="HACG01004933">
    <property type="protein sequence ID" value="CEK51798.1"/>
    <property type="molecule type" value="Transcribed_RNA"/>
</dbReference>
<feature type="compositionally biased region" description="Polar residues" evidence="2">
    <location>
        <begin position="79"/>
        <end position="89"/>
    </location>
</feature>
<sequence length="109" mass="12469">LDHHRRRAEQYESEVRGLRSRVDKLKHDLASVEDEVDKQRNAARKAQRTSEELQTQVESLDVQVSHLQSRLRRHGHHGSVTTPQSTISKSLAMEDSAVLADSENEFDNV</sequence>
<dbReference type="SUPFAM" id="SSF57997">
    <property type="entry name" value="Tropomyosin"/>
    <property type="match status" value="1"/>
</dbReference>
<evidence type="ECO:0000256" key="1">
    <source>
        <dbReference type="ARBA" id="ARBA00023054"/>
    </source>
</evidence>
<feature type="non-terminal residue" evidence="3">
    <location>
        <position position="1"/>
    </location>
</feature>
<protein>
    <recommendedName>
        <fullName evidence="4">Myosin tail domain-containing protein</fullName>
    </recommendedName>
</protein>
<evidence type="ECO:0000313" key="3">
    <source>
        <dbReference type="EMBL" id="CEK51798.1"/>
    </source>
</evidence>
<dbReference type="PANTHER" id="PTHR46292">
    <property type="entry name" value="COILED-COIL DOMAIN-CONTAINING PROTEIN 102A"/>
    <property type="match status" value="1"/>
</dbReference>
<evidence type="ECO:0008006" key="4">
    <source>
        <dbReference type="Google" id="ProtNLM"/>
    </source>
</evidence>
<feature type="region of interest" description="Disordered" evidence="2">
    <location>
        <begin position="30"/>
        <end position="109"/>
    </location>
</feature>
<evidence type="ECO:0000256" key="2">
    <source>
        <dbReference type="SAM" id="MobiDB-lite"/>
    </source>
</evidence>
<dbReference type="PANTHER" id="PTHR46292:SF1">
    <property type="entry name" value="COILED-COIL DOMAIN-CONTAINING PROTEIN 102A"/>
    <property type="match status" value="1"/>
</dbReference>
<proteinExistence type="predicted"/>
<accession>A0A0B6Y6R3</accession>